<feature type="compositionally biased region" description="Polar residues" evidence="1">
    <location>
        <begin position="210"/>
        <end position="219"/>
    </location>
</feature>
<dbReference type="OrthoDB" id="4181307at2759"/>
<name>A0A0D1WG36_9EURO</name>
<feature type="compositionally biased region" description="Basic and acidic residues" evidence="1">
    <location>
        <begin position="569"/>
        <end position="586"/>
    </location>
</feature>
<reference evidence="2 3" key="1">
    <citation type="submission" date="2015-01" db="EMBL/GenBank/DDBJ databases">
        <title>The Genome Sequence of Exophiala sideris CBS121828.</title>
        <authorList>
            <consortium name="The Broad Institute Genomics Platform"/>
            <person name="Cuomo C."/>
            <person name="de Hoog S."/>
            <person name="Gorbushina A."/>
            <person name="Stielow B."/>
            <person name="Teixiera M."/>
            <person name="Abouelleil A."/>
            <person name="Chapman S.B."/>
            <person name="Priest M."/>
            <person name="Young S.K."/>
            <person name="Wortman J."/>
            <person name="Nusbaum C."/>
            <person name="Birren B."/>
        </authorList>
    </citation>
    <scope>NUCLEOTIDE SEQUENCE [LARGE SCALE GENOMIC DNA]</scope>
    <source>
        <strain evidence="2 3">CBS 121828</strain>
    </source>
</reference>
<feature type="region of interest" description="Disordered" evidence="1">
    <location>
        <begin position="121"/>
        <end position="235"/>
    </location>
</feature>
<feature type="compositionally biased region" description="Low complexity" evidence="1">
    <location>
        <begin position="141"/>
        <end position="154"/>
    </location>
</feature>
<feature type="region of interest" description="Disordered" evidence="1">
    <location>
        <begin position="302"/>
        <end position="334"/>
    </location>
</feature>
<dbReference type="AlphaFoldDB" id="A0A0D1WG36"/>
<dbReference type="HOGENOM" id="CLU_023951_0_0_1"/>
<feature type="compositionally biased region" description="Polar residues" evidence="1">
    <location>
        <begin position="315"/>
        <end position="331"/>
    </location>
</feature>
<dbReference type="PANTHER" id="PTHR42051:SF1">
    <property type="entry name" value="MEIOTICALLY UP-REGULATED PROTEIN PB1A10.08"/>
    <property type="match status" value="1"/>
</dbReference>
<feature type="region of interest" description="Disordered" evidence="1">
    <location>
        <begin position="537"/>
        <end position="586"/>
    </location>
</feature>
<feature type="compositionally biased region" description="Basic and acidic residues" evidence="1">
    <location>
        <begin position="121"/>
        <end position="137"/>
    </location>
</feature>
<organism evidence="2 3">
    <name type="scientific">Exophiala sideris</name>
    <dbReference type="NCBI Taxonomy" id="1016849"/>
    <lineage>
        <taxon>Eukaryota</taxon>
        <taxon>Fungi</taxon>
        <taxon>Dikarya</taxon>
        <taxon>Ascomycota</taxon>
        <taxon>Pezizomycotina</taxon>
        <taxon>Eurotiomycetes</taxon>
        <taxon>Chaetothyriomycetidae</taxon>
        <taxon>Chaetothyriales</taxon>
        <taxon>Herpotrichiellaceae</taxon>
        <taxon>Exophiala</taxon>
    </lineage>
</organism>
<proteinExistence type="predicted"/>
<dbReference type="PANTHER" id="PTHR42051">
    <property type="entry name" value="MEIOTICALLY UP-REGULATED PROTEIN PB1A10.08"/>
    <property type="match status" value="1"/>
</dbReference>
<feature type="region of interest" description="Disordered" evidence="1">
    <location>
        <begin position="359"/>
        <end position="395"/>
    </location>
</feature>
<evidence type="ECO:0000313" key="2">
    <source>
        <dbReference type="EMBL" id="KIV87730.1"/>
    </source>
</evidence>
<evidence type="ECO:0000256" key="1">
    <source>
        <dbReference type="SAM" id="MobiDB-lite"/>
    </source>
</evidence>
<dbReference type="EMBL" id="KN846951">
    <property type="protein sequence ID" value="KIV87730.1"/>
    <property type="molecule type" value="Genomic_DNA"/>
</dbReference>
<dbReference type="InterPro" id="IPR034443">
    <property type="entry name" value="PB1A10.08"/>
</dbReference>
<protein>
    <submittedName>
        <fullName evidence="2">Uncharacterized protein</fullName>
    </submittedName>
</protein>
<sequence>MPYVANGAELPAFSSYYSSPEFQCAGRCISFHSCHSNEQNILQSHYYPPYCSYQQPTHRRHSPEFQPHPFLLLGHLQICYDKTIEAVHRFAGFVPIINSYDLQEDLNMMMVPRAFAQNPMEKRQTLDFHEKDTLDRRKPSRSPSRSGLSQSLSQRKIDPQSPQSDPVKIPSRTERHSQSPPRRPAPSSLQPANSPSSTSLQELPKRRESAQQVLSSTTIPIRRKPKQRSAQRIPKGDYVADFSRLLRDDVPSSAEGSLSGSWTNPQFEGLFGAIDGLVEAQMFVGSEGVDAGILSARSLSTESMPSLASPESPDDFSTTDMTSFSPATLRSPSDLRLRQMANSEDVSNEHPLLSLEQEEEYSGDITPELSLSPTPTPKHKRRLMPEKRPSSFKSSLTASLKALKSAAQTMSNIASTPPLLQPEDFLSKSIFDFQPSLTDDRRPPPSEELPSAALRRYLNGNNLVPSDSPAQLHFWMDEKPTAQARAVEAKPKLKIKRKYQKLAASAGQDKEVAGSRSPIAQLPTIVPLATCIPSSIRTAHASSPPTWLEPDGTPSNKHRAAQTLWENEDGLKAEGQPRPREPRENRDFLRVFVAEMNMRKSGKLSDDAIPHARLWLPPVDMGNNEQKKNVPKKVGLERWPSWAIDDDEN</sequence>
<dbReference type="STRING" id="1016849.A0A0D1WG36"/>
<dbReference type="Proteomes" id="UP000053599">
    <property type="component" value="Unassembled WGS sequence"/>
</dbReference>
<accession>A0A0D1WG36</accession>
<evidence type="ECO:0000313" key="3">
    <source>
        <dbReference type="Proteomes" id="UP000053599"/>
    </source>
</evidence>
<gene>
    <name evidence="2" type="ORF">PV11_03256</name>
</gene>